<evidence type="ECO:0000313" key="2">
    <source>
        <dbReference type="Proteomes" id="UP001148737"/>
    </source>
</evidence>
<name>A0ACC1R8A7_9HYPO</name>
<evidence type="ECO:0000313" key="1">
    <source>
        <dbReference type="EMBL" id="KAJ3498245.1"/>
    </source>
</evidence>
<dbReference type="Proteomes" id="UP001148737">
    <property type="component" value="Unassembled WGS sequence"/>
</dbReference>
<proteinExistence type="predicted"/>
<accession>A0ACC1R8A7</accession>
<gene>
    <name evidence="1" type="ORF">NLG97_g1276</name>
</gene>
<protein>
    <submittedName>
        <fullName evidence="1">Uncharacterized protein</fullName>
    </submittedName>
</protein>
<comment type="caution">
    <text evidence="1">The sequence shown here is derived from an EMBL/GenBank/DDBJ whole genome shotgun (WGS) entry which is preliminary data.</text>
</comment>
<dbReference type="EMBL" id="JANAKD010000062">
    <property type="protein sequence ID" value="KAJ3498245.1"/>
    <property type="molecule type" value="Genomic_DNA"/>
</dbReference>
<sequence length="708" mass="79309">MEVALKVIRRVSRRTRTLDAIRRETAVLQRVHHVNVISCLEIIDDPGHSKAYLVLELAGIGRLPWRRAGPDHICRHEWERIQTGIELRVTAKIPSSYESLGSQVSNLDTLASASQPPRSLHLAPCESTSTTPFPREGENGSPLTYKPLHFLDAEVNKETIPDQFQYVPCITMEQARRAILDAVSGLECVHAHGIVHRDIKPDNLLWTRDYRVKICDFSTSFLGPAPRGSPLTDVAFVPDGDLTLFDSENEMMRTIGTPGFIAPELCYMRPDVIDLKTLQQVDIWSLGVTLYCLVFARLPFVADDEYQLYRKMAEQDVYIPTQRLRPVTPTVDSPVKFSTSQYRKDSAIEYENLDKELLDLLHRMLTRDPRKRIRLEAIKTHPWLNPISKEHYNLGPPKSELGGEYGRYVPPVYKEEARKISNDYFFASLQSNCITDASMVSAVDATGDRGAGPCQLANEDYTVSWICALTTEYVAAQVFLDQKHASPAYIATYDNNDYTLGHIRKHNIVIAVLLCREYGTMSAASVTSDMLYSSLNIRIGLIVGISGGAPTSKYDIRLGDVVVGVPYSGLGEGYAMVKIDPRGVSQTPGARGVPGQLTADFYDAVEWAVEQKWSDGSAALVGSSYGANTQWEVASLKPKGLKRIVPYATDLDPYREAAFTGGIPTTRYLSDWFERVQKSSPKWPSHLNLLDLMRANPFYSELFFMLNE</sequence>
<reference evidence="1" key="1">
    <citation type="submission" date="2022-07" db="EMBL/GenBank/DDBJ databases">
        <title>Genome Sequence of Lecanicillium saksenae.</title>
        <authorList>
            <person name="Buettner E."/>
        </authorList>
    </citation>
    <scope>NUCLEOTIDE SEQUENCE</scope>
    <source>
        <strain evidence="1">VT-O1</strain>
    </source>
</reference>
<organism evidence="1 2">
    <name type="scientific">Lecanicillium saksenae</name>
    <dbReference type="NCBI Taxonomy" id="468837"/>
    <lineage>
        <taxon>Eukaryota</taxon>
        <taxon>Fungi</taxon>
        <taxon>Dikarya</taxon>
        <taxon>Ascomycota</taxon>
        <taxon>Pezizomycotina</taxon>
        <taxon>Sordariomycetes</taxon>
        <taxon>Hypocreomycetidae</taxon>
        <taxon>Hypocreales</taxon>
        <taxon>Cordycipitaceae</taxon>
        <taxon>Lecanicillium</taxon>
    </lineage>
</organism>
<keyword evidence="2" id="KW-1185">Reference proteome</keyword>